<dbReference type="KEGG" id="mpp:MICPUCDRAFT_40403"/>
<dbReference type="GO" id="GO:0004484">
    <property type="term" value="F:mRNA guanylyltransferase activity"/>
    <property type="evidence" value="ECO:0007669"/>
    <property type="project" value="TreeGrafter"/>
</dbReference>
<dbReference type="eggNOG" id="KOG2386">
    <property type="taxonomic scope" value="Eukaryota"/>
</dbReference>
<evidence type="ECO:0000259" key="2">
    <source>
        <dbReference type="PROSITE" id="PS50056"/>
    </source>
</evidence>
<accession>C1MVC7</accession>
<dbReference type="GO" id="GO:0006370">
    <property type="term" value="P:7-methylguanosine mRNA capping"/>
    <property type="evidence" value="ECO:0007669"/>
    <property type="project" value="TreeGrafter"/>
</dbReference>
<dbReference type="SUPFAM" id="SSF52799">
    <property type="entry name" value="(Phosphotyrosine protein) phosphatases II"/>
    <property type="match status" value="1"/>
</dbReference>
<gene>
    <name evidence="3" type="ORF">MICPUCDRAFT_40403</name>
</gene>
<dbReference type="InterPro" id="IPR000387">
    <property type="entry name" value="Tyr_Pase_dom"/>
</dbReference>
<dbReference type="Gene3D" id="3.90.190.10">
    <property type="entry name" value="Protein tyrosine phosphatase superfamily"/>
    <property type="match status" value="1"/>
</dbReference>
<dbReference type="PANTHER" id="PTHR10367:SF17">
    <property type="entry name" value="MRNA-CAPPING ENZYME"/>
    <property type="match status" value="1"/>
</dbReference>
<dbReference type="STRING" id="564608.C1MVC7"/>
<evidence type="ECO:0000256" key="1">
    <source>
        <dbReference type="SAM" id="MobiDB-lite"/>
    </source>
</evidence>
<evidence type="ECO:0000313" key="4">
    <source>
        <dbReference type="Proteomes" id="UP000001876"/>
    </source>
</evidence>
<sequence length="313" mass="33184">MPPPPRPIDARGGETRDDDAAAAPSTSAAASDPAAAPPPSSTSPLRTSPLSATNVPTVLSKLRKWGDYASFGEPALPSKFIPMKTPLSPTLLREDTFENVLLLPNFLAEQRESRGRDVGLVIDLSNHDCLYGDGIPEGLERVHVRNVAKSVPDIACTSEVIAVASEFWSRRPNAFVAIHCAYGFNRTGFVLCCYLIEACGLSADDALASFAAARPPGVKHDRFKVALRRRYPTPGCAPVPRDDAGEDDGGDGDADRDGGDDGEVGSGGDGGGARGGEGESWRNETLDLDNVAELEEALVELEEERRASLDRGS</sequence>
<protein>
    <submittedName>
        <fullName evidence="3">Predicted protein</fullName>
    </submittedName>
</protein>
<reference evidence="3 4" key="1">
    <citation type="journal article" date="2009" name="Science">
        <title>Green evolution and dynamic adaptations revealed by genomes of the marine picoeukaryotes Micromonas.</title>
        <authorList>
            <person name="Worden A.Z."/>
            <person name="Lee J.H."/>
            <person name="Mock T."/>
            <person name="Rouze P."/>
            <person name="Simmons M.P."/>
            <person name="Aerts A.L."/>
            <person name="Allen A.E."/>
            <person name="Cuvelier M.L."/>
            <person name="Derelle E."/>
            <person name="Everett M.V."/>
            <person name="Foulon E."/>
            <person name="Grimwood J."/>
            <person name="Gundlach H."/>
            <person name="Henrissat B."/>
            <person name="Napoli C."/>
            <person name="McDonald S.M."/>
            <person name="Parker M.S."/>
            <person name="Rombauts S."/>
            <person name="Salamov A."/>
            <person name="Von Dassow P."/>
            <person name="Badger J.H."/>
            <person name="Coutinho P.M."/>
            <person name="Demir E."/>
            <person name="Dubchak I."/>
            <person name="Gentemann C."/>
            <person name="Eikrem W."/>
            <person name="Gready J.E."/>
            <person name="John U."/>
            <person name="Lanier W."/>
            <person name="Lindquist E.A."/>
            <person name="Lucas S."/>
            <person name="Mayer K.F."/>
            <person name="Moreau H."/>
            <person name="Not F."/>
            <person name="Otillar R."/>
            <person name="Panaud O."/>
            <person name="Pangilinan J."/>
            <person name="Paulsen I."/>
            <person name="Piegu B."/>
            <person name="Poliakov A."/>
            <person name="Robbens S."/>
            <person name="Schmutz J."/>
            <person name="Toulza E."/>
            <person name="Wyss T."/>
            <person name="Zelensky A."/>
            <person name="Zhou K."/>
            <person name="Armbrust E.V."/>
            <person name="Bhattacharya D."/>
            <person name="Goodenough U.W."/>
            <person name="Van de Peer Y."/>
            <person name="Grigoriev I.V."/>
        </authorList>
    </citation>
    <scope>NUCLEOTIDE SEQUENCE [LARGE SCALE GENOMIC DNA]</scope>
    <source>
        <strain evidence="3 4">CCMP1545</strain>
    </source>
</reference>
<dbReference type="InterPro" id="IPR051029">
    <property type="entry name" value="mRNA_Capping_Enz/RNA_Phosphat"/>
</dbReference>
<dbReference type="GeneID" id="9685086"/>
<dbReference type="CDD" id="cd14502">
    <property type="entry name" value="RNA_5'-triphosphatase"/>
    <property type="match status" value="1"/>
</dbReference>
<dbReference type="Proteomes" id="UP000001876">
    <property type="component" value="Unassembled WGS sequence"/>
</dbReference>
<name>C1MVC7_MICPC</name>
<keyword evidence="4" id="KW-1185">Reference proteome</keyword>
<dbReference type="InterPro" id="IPR016130">
    <property type="entry name" value="Tyr_Pase_AS"/>
</dbReference>
<feature type="region of interest" description="Disordered" evidence="1">
    <location>
        <begin position="234"/>
        <end position="289"/>
    </location>
</feature>
<feature type="compositionally biased region" description="Low complexity" evidence="1">
    <location>
        <begin position="21"/>
        <end position="34"/>
    </location>
</feature>
<dbReference type="PANTHER" id="PTHR10367">
    <property type="entry name" value="MRNA-CAPPING ENZYME"/>
    <property type="match status" value="1"/>
</dbReference>
<dbReference type="AlphaFoldDB" id="C1MVC7"/>
<dbReference type="PROSITE" id="PS50056">
    <property type="entry name" value="TYR_PHOSPHATASE_2"/>
    <property type="match status" value="1"/>
</dbReference>
<feature type="compositionally biased region" description="Low complexity" evidence="1">
    <location>
        <begin position="42"/>
        <end position="51"/>
    </location>
</feature>
<dbReference type="PROSITE" id="PS00383">
    <property type="entry name" value="TYR_PHOSPHATASE_1"/>
    <property type="match status" value="1"/>
</dbReference>
<evidence type="ECO:0000313" key="3">
    <source>
        <dbReference type="EMBL" id="EEH56482.1"/>
    </source>
</evidence>
<feature type="region of interest" description="Disordered" evidence="1">
    <location>
        <begin position="1"/>
        <end position="51"/>
    </location>
</feature>
<dbReference type="InterPro" id="IPR029021">
    <property type="entry name" value="Prot-tyrosine_phosphatase-like"/>
</dbReference>
<feature type="compositionally biased region" description="Basic and acidic residues" evidence="1">
    <location>
        <begin position="8"/>
        <end position="19"/>
    </location>
</feature>
<dbReference type="RefSeq" id="XP_003059350.1">
    <property type="nucleotide sequence ID" value="XM_003059304.1"/>
</dbReference>
<feature type="domain" description="Tyrosine specific protein phosphatases" evidence="2">
    <location>
        <begin position="158"/>
        <end position="225"/>
    </location>
</feature>
<organism evidence="4">
    <name type="scientific">Micromonas pusilla (strain CCMP1545)</name>
    <name type="common">Picoplanktonic green alga</name>
    <dbReference type="NCBI Taxonomy" id="564608"/>
    <lineage>
        <taxon>Eukaryota</taxon>
        <taxon>Viridiplantae</taxon>
        <taxon>Chlorophyta</taxon>
        <taxon>Mamiellophyceae</taxon>
        <taxon>Mamiellales</taxon>
        <taxon>Mamiellaceae</taxon>
        <taxon>Micromonas</taxon>
    </lineage>
</organism>
<feature type="compositionally biased region" description="Basic and acidic residues" evidence="1">
    <location>
        <begin position="276"/>
        <end position="285"/>
    </location>
</feature>
<feature type="compositionally biased region" description="Gly residues" evidence="1">
    <location>
        <begin position="264"/>
        <end position="275"/>
    </location>
</feature>
<dbReference type="EMBL" id="GG663740">
    <property type="protein sequence ID" value="EEH56482.1"/>
    <property type="molecule type" value="Genomic_DNA"/>
</dbReference>
<dbReference type="GO" id="GO:0016787">
    <property type="term" value="F:hydrolase activity"/>
    <property type="evidence" value="ECO:0007669"/>
    <property type="project" value="UniProtKB-ARBA"/>
</dbReference>
<proteinExistence type="predicted"/>
<dbReference type="OrthoDB" id="428974at2759"/>